<dbReference type="AlphaFoldDB" id="A0A8S3FV47"/>
<dbReference type="PANTHER" id="PTHR11532">
    <property type="entry name" value="PROTEASE M14 CARBOXYPEPTIDASE"/>
    <property type="match status" value="1"/>
</dbReference>
<dbReference type="PRINTS" id="PR00765">
    <property type="entry name" value="CRBOXYPTASEA"/>
</dbReference>
<sequence>MFNFQFNYLIILTVIYGNQAIDYRYHNYTEMTSILQDLAAQYPTKASLVEIGKSQGGKSLWAMALSSYAPNQHVLLRPEVKYIANMHGNEVVGLEVLLYLVDYLLTSNDTQANQLMNRTRIWIMPSMNPDGLELSSVGDCASTMGRYGNENNITK</sequence>
<dbReference type="Pfam" id="PF00246">
    <property type="entry name" value="Peptidase_M14"/>
    <property type="match status" value="1"/>
</dbReference>
<dbReference type="EMBL" id="CAJOBH010253970">
    <property type="protein sequence ID" value="CAF5144732.1"/>
    <property type="molecule type" value="Genomic_DNA"/>
</dbReference>
<evidence type="ECO:0000256" key="2">
    <source>
        <dbReference type="PROSITE-ProRule" id="PRU01379"/>
    </source>
</evidence>
<dbReference type="InterPro" id="IPR050753">
    <property type="entry name" value="Peptidase_M14_domain"/>
</dbReference>
<gene>
    <name evidence="5" type="ORF">BYL167_LOCUS70906</name>
    <name evidence="6" type="ORF">GIL414_LOCUS81518</name>
</gene>
<feature type="signal peptide" evidence="3">
    <location>
        <begin position="1"/>
        <end position="20"/>
    </location>
</feature>
<dbReference type="GO" id="GO:0016485">
    <property type="term" value="P:protein processing"/>
    <property type="evidence" value="ECO:0007669"/>
    <property type="project" value="TreeGrafter"/>
</dbReference>
<name>A0A8S3FV47_9BILA</name>
<dbReference type="GO" id="GO:0005615">
    <property type="term" value="C:extracellular space"/>
    <property type="evidence" value="ECO:0007669"/>
    <property type="project" value="TreeGrafter"/>
</dbReference>
<dbReference type="GO" id="GO:0008270">
    <property type="term" value="F:zinc ion binding"/>
    <property type="evidence" value="ECO:0007669"/>
    <property type="project" value="InterPro"/>
</dbReference>
<dbReference type="Gene3D" id="3.40.630.10">
    <property type="entry name" value="Zn peptidases"/>
    <property type="match status" value="1"/>
</dbReference>
<dbReference type="EMBL" id="CAJOBJ010357600">
    <property type="protein sequence ID" value="CAF5215774.1"/>
    <property type="molecule type" value="Genomic_DNA"/>
</dbReference>
<comment type="similarity">
    <text evidence="1 2">Belongs to the peptidase M14 family.</text>
</comment>
<comment type="caution">
    <text evidence="5">The sequence shown here is derived from an EMBL/GenBank/DDBJ whole genome shotgun (WGS) entry which is preliminary data.</text>
</comment>
<reference evidence="5" key="1">
    <citation type="submission" date="2021-02" db="EMBL/GenBank/DDBJ databases">
        <authorList>
            <person name="Nowell W R."/>
        </authorList>
    </citation>
    <scope>NUCLEOTIDE SEQUENCE</scope>
</reference>
<dbReference type="Proteomes" id="UP000681720">
    <property type="component" value="Unassembled WGS sequence"/>
</dbReference>
<accession>A0A8S3FV47</accession>
<evidence type="ECO:0000256" key="3">
    <source>
        <dbReference type="SAM" id="SignalP"/>
    </source>
</evidence>
<keyword evidence="3" id="KW-0732">Signal</keyword>
<evidence type="ECO:0000259" key="4">
    <source>
        <dbReference type="PROSITE" id="PS52035"/>
    </source>
</evidence>
<protein>
    <recommendedName>
        <fullName evidence="4">Peptidase M14 domain-containing protein</fullName>
    </recommendedName>
</protein>
<dbReference type="PROSITE" id="PS52035">
    <property type="entry name" value="PEPTIDASE_M14"/>
    <property type="match status" value="1"/>
</dbReference>
<evidence type="ECO:0000313" key="5">
    <source>
        <dbReference type="EMBL" id="CAF5144732.1"/>
    </source>
</evidence>
<dbReference type="Proteomes" id="UP000681967">
    <property type="component" value="Unassembled WGS sequence"/>
</dbReference>
<dbReference type="InterPro" id="IPR000834">
    <property type="entry name" value="Peptidase_M14"/>
</dbReference>
<dbReference type="GO" id="GO:0006518">
    <property type="term" value="P:peptide metabolic process"/>
    <property type="evidence" value="ECO:0007669"/>
    <property type="project" value="TreeGrafter"/>
</dbReference>
<dbReference type="SUPFAM" id="SSF53187">
    <property type="entry name" value="Zn-dependent exopeptidases"/>
    <property type="match status" value="1"/>
</dbReference>
<feature type="domain" description="Peptidase M14" evidence="4">
    <location>
        <begin position="24"/>
        <end position="155"/>
    </location>
</feature>
<proteinExistence type="inferred from homology"/>
<evidence type="ECO:0000256" key="1">
    <source>
        <dbReference type="ARBA" id="ARBA00005988"/>
    </source>
</evidence>
<dbReference type="GO" id="GO:0004181">
    <property type="term" value="F:metallocarboxypeptidase activity"/>
    <property type="evidence" value="ECO:0007669"/>
    <property type="project" value="InterPro"/>
</dbReference>
<feature type="chain" id="PRO_5035707714" description="Peptidase M14 domain-containing protein" evidence="3">
    <location>
        <begin position="21"/>
        <end position="155"/>
    </location>
</feature>
<evidence type="ECO:0000313" key="7">
    <source>
        <dbReference type="Proteomes" id="UP000681967"/>
    </source>
</evidence>
<organism evidence="5 7">
    <name type="scientific">Rotaria magnacalcarata</name>
    <dbReference type="NCBI Taxonomy" id="392030"/>
    <lineage>
        <taxon>Eukaryota</taxon>
        <taxon>Metazoa</taxon>
        <taxon>Spiralia</taxon>
        <taxon>Gnathifera</taxon>
        <taxon>Rotifera</taxon>
        <taxon>Eurotatoria</taxon>
        <taxon>Bdelloidea</taxon>
        <taxon>Philodinida</taxon>
        <taxon>Philodinidae</taxon>
        <taxon>Rotaria</taxon>
    </lineage>
</organism>
<dbReference type="PANTHER" id="PTHR11532:SF84">
    <property type="entry name" value="CARBOXYPEPTIDASE M"/>
    <property type="match status" value="1"/>
</dbReference>
<comment type="caution">
    <text evidence="2">Lacks conserved residue(s) required for the propagation of feature annotation.</text>
</comment>
<evidence type="ECO:0000313" key="6">
    <source>
        <dbReference type="EMBL" id="CAF5215774.1"/>
    </source>
</evidence>